<proteinExistence type="predicted"/>
<dbReference type="GO" id="GO:0016301">
    <property type="term" value="F:kinase activity"/>
    <property type="evidence" value="ECO:0007669"/>
    <property type="project" value="UniProtKB-KW"/>
</dbReference>
<evidence type="ECO:0000313" key="4">
    <source>
        <dbReference type="EMBL" id="QSB45966.1"/>
    </source>
</evidence>
<dbReference type="InterPro" id="IPR011913">
    <property type="entry name" value="RfaE_dom_I"/>
</dbReference>
<protein>
    <submittedName>
        <fullName evidence="4">D-glycero-beta-D-manno-heptose-7-phosphate kinase</fullName>
    </submittedName>
</protein>
<keyword evidence="2 4" id="KW-0418">Kinase</keyword>
<feature type="domain" description="Carbohydrate kinase PfkB" evidence="3">
    <location>
        <begin position="10"/>
        <end position="299"/>
    </location>
</feature>
<evidence type="ECO:0000256" key="2">
    <source>
        <dbReference type="ARBA" id="ARBA00022777"/>
    </source>
</evidence>
<dbReference type="CDD" id="cd01172">
    <property type="entry name" value="RfaE_like"/>
    <property type="match status" value="1"/>
</dbReference>
<dbReference type="PANTHER" id="PTHR46969:SF1">
    <property type="entry name" value="BIFUNCTIONAL PROTEIN HLDE"/>
    <property type="match status" value="1"/>
</dbReference>
<sequence>MATTQIATTRILIAGDVMLDRYWFGDVERISPEAPVPVVHVTREEYRLGGAGNVALNVASLGAQAALMSIVGEDDAATRLHALLRDAGIEPLLESDPTLPTTVKLRVSGRAQQLIRLDFEHAPGSRVLDRKLARFRNLLDRFDAVALSDYGKGSLAHVQAMIALAREAGKPVLIDPKGSDYTRYRGATVITPNRAEFELAAGPCHSEAELEQRAETMRRDLALDAVLVTRSHEGMSLFDDAGHLQVPAAAREVFDVTGAGDTVVAALAALIASGMPLRDAVEIANRAAGIVVGRFGTTAIAYEDLFS</sequence>
<dbReference type="EMBL" id="CP061510">
    <property type="protein sequence ID" value="QSB45966.1"/>
    <property type="molecule type" value="Genomic_DNA"/>
</dbReference>
<accession>A0ABX7KCH7</accession>
<evidence type="ECO:0000259" key="3">
    <source>
        <dbReference type="Pfam" id="PF00294"/>
    </source>
</evidence>
<keyword evidence="5" id="KW-1185">Reference proteome</keyword>
<dbReference type="NCBIfam" id="TIGR02198">
    <property type="entry name" value="rfaE_dom_I"/>
    <property type="match status" value="1"/>
</dbReference>
<dbReference type="PANTHER" id="PTHR46969">
    <property type="entry name" value="BIFUNCTIONAL PROTEIN HLDE"/>
    <property type="match status" value="1"/>
</dbReference>
<dbReference type="Proteomes" id="UP000663637">
    <property type="component" value="Chromosome"/>
</dbReference>
<dbReference type="Pfam" id="PF00294">
    <property type="entry name" value="PfkB"/>
    <property type="match status" value="1"/>
</dbReference>
<keyword evidence="1" id="KW-0808">Transferase</keyword>
<evidence type="ECO:0000313" key="5">
    <source>
        <dbReference type="Proteomes" id="UP000663637"/>
    </source>
</evidence>
<dbReference type="Gene3D" id="3.40.1190.20">
    <property type="match status" value="1"/>
</dbReference>
<evidence type="ECO:0000256" key="1">
    <source>
        <dbReference type="ARBA" id="ARBA00022679"/>
    </source>
</evidence>
<organism evidence="4 5">
    <name type="scientific">Tsuneonella flava</name>
    <dbReference type="NCBI Taxonomy" id="2055955"/>
    <lineage>
        <taxon>Bacteria</taxon>
        <taxon>Pseudomonadati</taxon>
        <taxon>Pseudomonadota</taxon>
        <taxon>Alphaproteobacteria</taxon>
        <taxon>Sphingomonadales</taxon>
        <taxon>Erythrobacteraceae</taxon>
        <taxon>Tsuneonella</taxon>
    </lineage>
</organism>
<dbReference type="PROSITE" id="PS00583">
    <property type="entry name" value="PFKB_KINASES_1"/>
    <property type="match status" value="1"/>
</dbReference>
<dbReference type="InterPro" id="IPR011611">
    <property type="entry name" value="PfkB_dom"/>
</dbReference>
<gene>
    <name evidence="4" type="primary">rfaE1</name>
    <name evidence="4" type="ORF">IDJ81_02040</name>
</gene>
<dbReference type="InterPro" id="IPR029056">
    <property type="entry name" value="Ribokinase-like"/>
</dbReference>
<dbReference type="SUPFAM" id="SSF53613">
    <property type="entry name" value="Ribokinase-like"/>
    <property type="match status" value="1"/>
</dbReference>
<name>A0ABX7KCH7_9SPHN</name>
<reference evidence="4 5" key="1">
    <citation type="submission" date="2020-09" db="EMBL/GenBank/DDBJ databases">
        <title>Complete genome sequence of altererythrobacter flavus SS-21NJ, isolated from Dongying oil sludge in Shandong province.</title>
        <authorList>
            <person name="Sun S."/>
            <person name="Zhang Z."/>
        </authorList>
    </citation>
    <scope>NUCLEOTIDE SEQUENCE [LARGE SCALE GENOMIC DNA]</scope>
    <source>
        <strain evidence="4 5">SS-21NJ</strain>
    </source>
</reference>
<dbReference type="InterPro" id="IPR002173">
    <property type="entry name" value="Carboh/pur_kinase_PfkB_CS"/>
</dbReference>
<dbReference type="PROSITE" id="PS00584">
    <property type="entry name" value="PFKB_KINASES_2"/>
    <property type="match status" value="1"/>
</dbReference>